<proteinExistence type="predicted"/>
<keyword evidence="7" id="KW-0539">Nucleus</keyword>
<keyword evidence="5" id="KW-0805">Transcription regulation</keyword>
<organism evidence="10 11">
    <name type="scientific">Octopus sinensis</name>
    <name type="common">East Asian common octopus</name>
    <dbReference type="NCBI Taxonomy" id="2607531"/>
    <lineage>
        <taxon>Eukaryota</taxon>
        <taxon>Metazoa</taxon>
        <taxon>Spiralia</taxon>
        <taxon>Lophotrochozoa</taxon>
        <taxon>Mollusca</taxon>
        <taxon>Cephalopoda</taxon>
        <taxon>Coleoidea</taxon>
        <taxon>Octopodiformes</taxon>
        <taxon>Octopoda</taxon>
        <taxon>Incirrata</taxon>
        <taxon>Octopodidae</taxon>
        <taxon>Octopus</taxon>
    </lineage>
</organism>
<dbReference type="InterPro" id="IPR052035">
    <property type="entry name" value="ZnF_BED_domain_contain"/>
</dbReference>
<dbReference type="InterPro" id="IPR003656">
    <property type="entry name" value="Znf_BED"/>
</dbReference>
<dbReference type="RefSeq" id="XP_029655416.1">
    <property type="nucleotide sequence ID" value="XM_029799556.1"/>
</dbReference>
<gene>
    <name evidence="11" type="primary">LOC115229147</name>
</gene>
<dbReference type="InterPro" id="IPR007021">
    <property type="entry name" value="DUF659"/>
</dbReference>
<dbReference type="PANTHER" id="PTHR46481:SF10">
    <property type="entry name" value="ZINC FINGER BED DOMAIN-CONTAINING PROTEIN 39"/>
    <property type="match status" value="1"/>
</dbReference>
<keyword evidence="4" id="KW-0862">Zinc</keyword>
<dbReference type="GO" id="GO:0005634">
    <property type="term" value="C:nucleus"/>
    <property type="evidence" value="ECO:0007669"/>
    <property type="project" value="UniProtKB-SubCell"/>
</dbReference>
<evidence type="ECO:0000256" key="3">
    <source>
        <dbReference type="ARBA" id="ARBA00022771"/>
    </source>
</evidence>
<evidence type="ECO:0000256" key="1">
    <source>
        <dbReference type="ARBA" id="ARBA00004123"/>
    </source>
</evidence>
<evidence type="ECO:0000259" key="9">
    <source>
        <dbReference type="PROSITE" id="PS50808"/>
    </source>
</evidence>
<dbReference type="PANTHER" id="PTHR46481">
    <property type="entry name" value="ZINC FINGER BED DOMAIN-CONTAINING PROTEIN 4"/>
    <property type="match status" value="1"/>
</dbReference>
<keyword evidence="3 8" id="KW-0863">Zinc-finger</keyword>
<dbReference type="AlphaFoldDB" id="A0A6P7U3E9"/>
<sequence length="542" mass="61560">MSGRKRDSLWAYFDKRIIPGKTGSRARCRNCGKDIQGLVSRMRQHHLLCRSNIDIPENMPRPESEFPPRMKDHSLINFVTTTTSSKKDLMDLQLARYIFSTNTPFAAVEHPEFVKFVQMLLPGYRLPSRHQIGGTLLDHVYDQIHEDCRQRLQDKTVSMMLDGWSNIHNEPVICVSVVTSDGENYLIDTVDTSGYSHTAEYLQSVALASAQLAEQRFGCKIGSLVTDNAANMTKMRRIMMEDGNEIITYGCSAHYLNLLVKDVEVADVKGTIVTINKYFRNVHLPAAWYKSNGGKKLVLPIDVRWNTLSDCFQSYLDNWSIILRTCEEHRTDIDTEIFSKVQNISLKRRVEEYLMLIKPIAVALDKIQNDSTTISHAVEIWKELEQTYIDNGCTNILGKVRIRAKQALTPFHLLANLIDPTCSGKSLSNVEIDIALSYCAQNYEYALPTLINFRAKADPFKQYMFAPNLLSKVSPIAWWESNSYQLPSQVISLCKKILGAVASTGGIERIFSTFGFLHSNVRNRLGIEKAVKLVSIYKLLNK</sequence>
<keyword evidence="6" id="KW-0804">Transcription</keyword>
<dbReference type="Proteomes" id="UP000515154">
    <property type="component" value="Unplaced"/>
</dbReference>
<evidence type="ECO:0000256" key="7">
    <source>
        <dbReference type="ARBA" id="ARBA00023242"/>
    </source>
</evidence>
<dbReference type="KEGG" id="osn:115229147"/>
<dbReference type="SUPFAM" id="SSF53098">
    <property type="entry name" value="Ribonuclease H-like"/>
    <property type="match status" value="1"/>
</dbReference>
<evidence type="ECO:0000313" key="10">
    <source>
        <dbReference type="Proteomes" id="UP000515154"/>
    </source>
</evidence>
<evidence type="ECO:0000313" key="11">
    <source>
        <dbReference type="RefSeq" id="XP_029655416.1"/>
    </source>
</evidence>
<keyword evidence="2" id="KW-0479">Metal-binding</keyword>
<name>A0A6P7U3E9_9MOLL</name>
<dbReference type="GO" id="GO:0003677">
    <property type="term" value="F:DNA binding"/>
    <property type="evidence" value="ECO:0007669"/>
    <property type="project" value="InterPro"/>
</dbReference>
<evidence type="ECO:0000256" key="2">
    <source>
        <dbReference type="ARBA" id="ARBA00022723"/>
    </source>
</evidence>
<dbReference type="Pfam" id="PF04937">
    <property type="entry name" value="DUF659"/>
    <property type="match status" value="1"/>
</dbReference>
<comment type="subcellular location">
    <subcellularLocation>
        <location evidence="1">Nucleus</location>
    </subcellularLocation>
</comment>
<protein>
    <submittedName>
        <fullName evidence="11">Uncharacterized protein LOC115229147</fullName>
    </submittedName>
</protein>
<dbReference type="GO" id="GO:0008270">
    <property type="term" value="F:zinc ion binding"/>
    <property type="evidence" value="ECO:0007669"/>
    <property type="project" value="UniProtKB-KW"/>
</dbReference>
<accession>A0A6P7U3E9</accession>
<evidence type="ECO:0000256" key="8">
    <source>
        <dbReference type="PROSITE-ProRule" id="PRU00027"/>
    </source>
</evidence>
<reference evidence="11" key="1">
    <citation type="submission" date="2025-08" db="UniProtKB">
        <authorList>
            <consortium name="RefSeq"/>
        </authorList>
    </citation>
    <scope>IDENTIFICATION</scope>
</reference>
<evidence type="ECO:0000256" key="4">
    <source>
        <dbReference type="ARBA" id="ARBA00022833"/>
    </source>
</evidence>
<evidence type="ECO:0000256" key="6">
    <source>
        <dbReference type="ARBA" id="ARBA00023163"/>
    </source>
</evidence>
<dbReference type="PROSITE" id="PS50808">
    <property type="entry name" value="ZF_BED"/>
    <property type="match status" value="1"/>
</dbReference>
<feature type="domain" description="BED-type" evidence="9">
    <location>
        <begin position="4"/>
        <end position="59"/>
    </location>
</feature>
<evidence type="ECO:0000256" key="5">
    <source>
        <dbReference type="ARBA" id="ARBA00023015"/>
    </source>
</evidence>
<dbReference type="InterPro" id="IPR012337">
    <property type="entry name" value="RNaseH-like_sf"/>
</dbReference>
<keyword evidence="10" id="KW-1185">Reference proteome</keyword>